<feature type="region of interest" description="Disordered" evidence="1">
    <location>
        <begin position="1141"/>
        <end position="1193"/>
    </location>
</feature>
<sequence>MGRAPARRATGYHAAASPLEGAAGAIQSRKVKRESVRRQTSVPVNEVAHAVTGLTRKNSSESVLSFAPEYAGKKTQGSNPNAPVTKRPSKKLIEMHQTQTSGLLQYGDPGKAPEMDFSSAKGEESYAGRSSSSLAAHSGVSLGQVCDTSTSRKAMPFRGNHSVVDTVVFGMDNDDSENADKRDFSNAAGNPSSAKVLEPPPRARTHKEPNQVFTLVFGRDVAGVPNVVDKRDFEGAAGNRSYTADLQGIFAPENDRIRFEDIPHSKFSTPGLRKVDAMGSRAEEIIYQRPENPEDTDHTNKPYYAGAAGESTTASDKRYERELLVNKTKLRPGTSTADKLIFGHDLDNSDGADGDQADLYTGAGSRSNTGFNELDMSTRNTSLMTDELLYGSNAVVGNTRIAEPNDPRDFTDHAGNSTKYLSERNMSTFDISQRKRQPHTAAHASQADELIFGGRNIDNSGKDTRDFEKAAGHGAKLGRRNMHDITTTPQKRSHPKALQYAGADTVIYGHALHKSNLDAHARSLVKSRSDELLDEGQEAGNISEFMDKKAQREANGTGFHRAVNERTFNLISGENSTLVSDLVEQNPEFQGAAGVTSAILDRKKVEDHRRFQDQCRDMVPDPHVPPGTGEMKPFRVAEFAKLHASTMDSIIYNRDLDGSDSDVFLQKKEEGERVLKYYAGLSSEKIATMNMTNIDDADGWGLKMQGPREQHQGAAGRLGSTAVYETRSRRASHPEGVKDVGGKDHVHEVIDFTRAQEEEESEEQVDLRSSTYTHHSEDRVGGVVFGMAPAQAPKRKQAPLMDRDGNNLGGKQSGPSLQSFEGAAGARSHDRYGDLTYKLDDKPARPRLHMMSEVDEVVFGHDVDGSLMFGEREWKGAGKSSKKMHAGKHWKRRDIGRREHSGIVDEVVFGHDVDRSTSLELGTQLRAAAGPEQLRAAGASSAAVLSSQHLNDPRARMHYDTEFYRHERTGNEETLDREIFNHAMGERDQSDSPVSRMHRQSSSFNRLKPQIGMQRKQMVPLYDANRAEVDEIIYGRELTPTTYTEEDVARLQHMRAGKSSVTKELEVRSESKKMVSHEHGHALALLFPEEEEHQFSRAALVRGNTEFNLAIAEQQAAGSSSLHHAHSKFREMELMDGYEGARKARGPPKQLEGAAGKKIDKESKDLQSRGRPSSSSPTEVGSTGRPFGKPSGLTYQGDSCGVASVLNQSSSAAYEEALAEGRAMLATPYTGAPSAVGAASGLKVDPGRTQCVAPKYGEGDAAGNFRKEPRHLVNKPRPENNFGQKSPFGVDVAESSSRFMTSSSSIGSLKKERLDVVPGAGQQQYAAPSRVQTAIVATSSNVFPAAGQRPKIPVGPRS</sequence>
<dbReference type="EMBL" id="JBGBPQ010000005">
    <property type="protein sequence ID" value="KAL1523798.1"/>
    <property type="molecule type" value="Genomic_DNA"/>
</dbReference>
<feature type="region of interest" description="Disordered" evidence="1">
    <location>
        <begin position="792"/>
        <end position="827"/>
    </location>
</feature>
<feature type="compositionally biased region" description="Basic and acidic residues" evidence="1">
    <location>
        <begin position="291"/>
        <end position="300"/>
    </location>
</feature>
<feature type="region of interest" description="Disordered" evidence="1">
    <location>
        <begin position="291"/>
        <end position="315"/>
    </location>
</feature>
<reference evidence="2 3" key="1">
    <citation type="journal article" date="2024" name="Science">
        <title>Giant polyketide synthase enzymes in the biosynthesis of giant marine polyether toxins.</title>
        <authorList>
            <person name="Fallon T.R."/>
            <person name="Shende V.V."/>
            <person name="Wierzbicki I.H."/>
            <person name="Pendleton A.L."/>
            <person name="Watervoot N.F."/>
            <person name="Auber R.P."/>
            <person name="Gonzalez D.J."/>
            <person name="Wisecaver J.H."/>
            <person name="Moore B.S."/>
        </authorList>
    </citation>
    <scope>NUCLEOTIDE SEQUENCE [LARGE SCALE GENOMIC DNA]</scope>
    <source>
        <strain evidence="2 3">12B1</strain>
    </source>
</reference>
<keyword evidence="3" id="KW-1185">Reference proteome</keyword>
<evidence type="ECO:0000313" key="2">
    <source>
        <dbReference type="EMBL" id="KAL1523798.1"/>
    </source>
</evidence>
<feature type="compositionally biased region" description="Polar residues" evidence="1">
    <location>
        <begin position="1170"/>
        <end position="1181"/>
    </location>
</feature>
<gene>
    <name evidence="2" type="ORF">AB1Y20_018721</name>
</gene>
<organism evidence="2 3">
    <name type="scientific">Prymnesium parvum</name>
    <name type="common">Toxic golden alga</name>
    <dbReference type="NCBI Taxonomy" id="97485"/>
    <lineage>
        <taxon>Eukaryota</taxon>
        <taxon>Haptista</taxon>
        <taxon>Haptophyta</taxon>
        <taxon>Prymnesiophyceae</taxon>
        <taxon>Prymnesiales</taxon>
        <taxon>Prymnesiaceae</taxon>
        <taxon>Prymnesium</taxon>
    </lineage>
</organism>
<evidence type="ECO:0000313" key="3">
    <source>
        <dbReference type="Proteomes" id="UP001515480"/>
    </source>
</evidence>
<feature type="compositionally biased region" description="Low complexity" evidence="1">
    <location>
        <begin position="127"/>
        <end position="139"/>
    </location>
</feature>
<dbReference type="Proteomes" id="UP001515480">
    <property type="component" value="Unassembled WGS sequence"/>
</dbReference>
<feature type="region of interest" description="Disordered" evidence="1">
    <location>
        <begin position="103"/>
        <end position="139"/>
    </location>
</feature>
<feature type="region of interest" description="Disordered" evidence="1">
    <location>
        <begin position="754"/>
        <end position="774"/>
    </location>
</feature>
<feature type="region of interest" description="Disordered" evidence="1">
    <location>
        <begin position="174"/>
        <end position="206"/>
    </location>
</feature>
<feature type="compositionally biased region" description="Basic and acidic residues" evidence="1">
    <location>
        <begin position="1155"/>
        <end position="1168"/>
    </location>
</feature>
<comment type="caution">
    <text evidence="2">The sequence shown here is derived from an EMBL/GenBank/DDBJ whole genome shotgun (WGS) entry which is preliminary data.</text>
</comment>
<name>A0AB34JS94_PRYPA</name>
<protein>
    <submittedName>
        <fullName evidence="2">Uncharacterized protein</fullName>
    </submittedName>
</protein>
<accession>A0AB34JS94</accession>
<proteinExistence type="predicted"/>
<evidence type="ECO:0000256" key="1">
    <source>
        <dbReference type="SAM" id="MobiDB-lite"/>
    </source>
</evidence>